<dbReference type="PROSITE" id="PS50112">
    <property type="entry name" value="PAS"/>
    <property type="match status" value="2"/>
</dbReference>
<evidence type="ECO:0000259" key="11">
    <source>
        <dbReference type="PROSITE" id="PS50110"/>
    </source>
</evidence>
<dbReference type="Gene3D" id="3.40.50.2300">
    <property type="match status" value="1"/>
</dbReference>
<dbReference type="InterPro" id="IPR000014">
    <property type="entry name" value="PAS"/>
</dbReference>
<dbReference type="Gene3D" id="1.10.287.130">
    <property type="match status" value="1"/>
</dbReference>
<organism evidence="14 15">
    <name type="scientific">Pirellulimonas nuda</name>
    <dbReference type="NCBI Taxonomy" id="2528009"/>
    <lineage>
        <taxon>Bacteria</taxon>
        <taxon>Pseudomonadati</taxon>
        <taxon>Planctomycetota</taxon>
        <taxon>Planctomycetia</taxon>
        <taxon>Pirellulales</taxon>
        <taxon>Lacipirellulaceae</taxon>
        <taxon>Pirellulimonas</taxon>
    </lineage>
</organism>
<dbReference type="InterPro" id="IPR005467">
    <property type="entry name" value="His_kinase_dom"/>
</dbReference>
<dbReference type="Pfam" id="PF08448">
    <property type="entry name" value="PAS_4"/>
    <property type="match status" value="1"/>
</dbReference>
<dbReference type="PROSITE" id="PS50109">
    <property type="entry name" value="HIS_KIN"/>
    <property type="match status" value="1"/>
</dbReference>
<dbReference type="SUPFAM" id="SSF47384">
    <property type="entry name" value="Homodimeric domain of signal transducing histidine kinase"/>
    <property type="match status" value="1"/>
</dbReference>
<dbReference type="PROSITE" id="PS50113">
    <property type="entry name" value="PAC"/>
    <property type="match status" value="2"/>
</dbReference>
<evidence type="ECO:0000259" key="12">
    <source>
        <dbReference type="PROSITE" id="PS50112"/>
    </source>
</evidence>
<keyword evidence="7" id="KW-0472">Membrane</keyword>
<dbReference type="Pfam" id="PF02518">
    <property type="entry name" value="HATPase_c"/>
    <property type="match status" value="1"/>
</dbReference>
<dbReference type="InterPro" id="IPR001610">
    <property type="entry name" value="PAC"/>
</dbReference>
<reference evidence="14 15" key="1">
    <citation type="submission" date="2019-02" db="EMBL/GenBank/DDBJ databases">
        <title>Deep-cultivation of Planctomycetes and their phenomic and genomic characterization uncovers novel biology.</title>
        <authorList>
            <person name="Wiegand S."/>
            <person name="Jogler M."/>
            <person name="Boedeker C."/>
            <person name="Pinto D."/>
            <person name="Vollmers J."/>
            <person name="Rivas-Marin E."/>
            <person name="Kohn T."/>
            <person name="Peeters S.H."/>
            <person name="Heuer A."/>
            <person name="Rast P."/>
            <person name="Oberbeckmann S."/>
            <person name="Bunk B."/>
            <person name="Jeske O."/>
            <person name="Meyerdierks A."/>
            <person name="Storesund J.E."/>
            <person name="Kallscheuer N."/>
            <person name="Luecker S."/>
            <person name="Lage O.M."/>
            <person name="Pohl T."/>
            <person name="Merkel B.J."/>
            <person name="Hornburger P."/>
            <person name="Mueller R.-W."/>
            <person name="Bruemmer F."/>
            <person name="Labrenz M."/>
            <person name="Spormann A.M."/>
            <person name="Op den Camp H."/>
            <person name="Overmann J."/>
            <person name="Amann R."/>
            <person name="Jetten M.S.M."/>
            <person name="Mascher T."/>
            <person name="Medema M.H."/>
            <person name="Devos D.P."/>
            <person name="Kaster A.-K."/>
            <person name="Ovreas L."/>
            <person name="Rohde M."/>
            <person name="Galperin M.Y."/>
            <person name="Jogler C."/>
        </authorList>
    </citation>
    <scope>NUCLEOTIDE SEQUENCE [LARGE SCALE GENOMIC DNA]</scope>
    <source>
        <strain evidence="14 15">Pla175</strain>
    </source>
</reference>
<dbReference type="CDD" id="cd00130">
    <property type="entry name" value="PAS"/>
    <property type="match status" value="2"/>
</dbReference>
<feature type="modified residue" description="4-aspartylphosphate" evidence="8">
    <location>
        <position position="575"/>
    </location>
</feature>
<dbReference type="InterPro" id="IPR013655">
    <property type="entry name" value="PAS_fold_3"/>
</dbReference>
<dbReference type="AlphaFoldDB" id="A0A518D8H2"/>
<evidence type="ECO:0000256" key="8">
    <source>
        <dbReference type="PROSITE-ProRule" id="PRU00169"/>
    </source>
</evidence>
<dbReference type="PANTHER" id="PTHR43547">
    <property type="entry name" value="TWO-COMPONENT HISTIDINE KINASE"/>
    <property type="match status" value="1"/>
</dbReference>
<keyword evidence="4 14" id="KW-0808">Transferase</keyword>
<feature type="domain" description="PAS" evidence="12">
    <location>
        <begin position="14"/>
        <end position="84"/>
    </location>
</feature>
<comment type="catalytic activity">
    <reaction evidence="1">
        <text>ATP + protein L-histidine = ADP + protein N-phospho-L-histidine.</text>
        <dbReference type="EC" id="2.7.13.3"/>
    </reaction>
</comment>
<feature type="domain" description="PAS" evidence="12">
    <location>
        <begin position="138"/>
        <end position="208"/>
    </location>
</feature>
<dbReference type="InterPro" id="IPR011006">
    <property type="entry name" value="CheY-like_superfamily"/>
</dbReference>
<feature type="domain" description="Response regulatory" evidence="11">
    <location>
        <begin position="526"/>
        <end position="642"/>
    </location>
</feature>
<dbReference type="SUPFAM" id="SSF55785">
    <property type="entry name" value="PYP-like sensor domain (PAS domain)"/>
    <property type="match status" value="2"/>
</dbReference>
<dbReference type="InterPro" id="IPR036890">
    <property type="entry name" value="HATPase_C_sf"/>
</dbReference>
<evidence type="ECO:0000256" key="9">
    <source>
        <dbReference type="SAM" id="MobiDB-lite"/>
    </source>
</evidence>
<dbReference type="PRINTS" id="PR00344">
    <property type="entry name" value="BCTRLSENSOR"/>
</dbReference>
<dbReference type="EMBL" id="CP036291">
    <property type="protein sequence ID" value="QDU87754.1"/>
    <property type="molecule type" value="Genomic_DNA"/>
</dbReference>
<evidence type="ECO:0000256" key="6">
    <source>
        <dbReference type="ARBA" id="ARBA00023012"/>
    </source>
</evidence>
<dbReference type="InterPro" id="IPR036097">
    <property type="entry name" value="HisK_dim/P_sf"/>
</dbReference>
<dbReference type="SMART" id="SM00448">
    <property type="entry name" value="REC"/>
    <property type="match status" value="1"/>
</dbReference>
<feature type="compositionally biased region" description="Basic and acidic residues" evidence="9">
    <location>
        <begin position="505"/>
        <end position="515"/>
    </location>
</feature>
<dbReference type="InterPro" id="IPR003594">
    <property type="entry name" value="HATPase_dom"/>
</dbReference>
<feature type="region of interest" description="Disordered" evidence="9">
    <location>
        <begin position="492"/>
        <end position="524"/>
    </location>
</feature>
<dbReference type="Pfam" id="PF08447">
    <property type="entry name" value="PAS_3"/>
    <property type="match status" value="1"/>
</dbReference>
<keyword evidence="5 14" id="KW-0418">Kinase</keyword>
<dbReference type="SMART" id="SM00388">
    <property type="entry name" value="HisKA"/>
    <property type="match status" value="1"/>
</dbReference>
<evidence type="ECO:0000256" key="7">
    <source>
        <dbReference type="ARBA" id="ARBA00023136"/>
    </source>
</evidence>
<accession>A0A518D8H2</accession>
<dbReference type="SMART" id="SM00091">
    <property type="entry name" value="PAS"/>
    <property type="match status" value="2"/>
</dbReference>
<dbReference type="Pfam" id="PF00512">
    <property type="entry name" value="HisKA"/>
    <property type="match status" value="1"/>
</dbReference>
<feature type="domain" description="PAC" evidence="13">
    <location>
        <begin position="211"/>
        <end position="263"/>
    </location>
</feature>
<dbReference type="OrthoDB" id="3272385at2"/>
<evidence type="ECO:0000313" key="14">
    <source>
        <dbReference type="EMBL" id="QDU87754.1"/>
    </source>
</evidence>
<evidence type="ECO:0000256" key="3">
    <source>
        <dbReference type="ARBA" id="ARBA00022553"/>
    </source>
</evidence>
<dbReference type="Gene3D" id="3.30.565.10">
    <property type="entry name" value="Histidine kinase-like ATPase, C-terminal domain"/>
    <property type="match status" value="1"/>
</dbReference>
<dbReference type="Gene3D" id="3.30.450.20">
    <property type="entry name" value="PAS domain"/>
    <property type="match status" value="2"/>
</dbReference>
<evidence type="ECO:0000256" key="4">
    <source>
        <dbReference type="ARBA" id="ARBA00022679"/>
    </source>
</evidence>
<evidence type="ECO:0000256" key="2">
    <source>
        <dbReference type="ARBA" id="ARBA00012438"/>
    </source>
</evidence>
<dbReference type="CDD" id="cd17580">
    <property type="entry name" value="REC_2_DhkD-like"/>
    <property type="match status" value="1"/>
</dbReference>
<dbReference type="PANTHER" id="PTHR43547:SF2">
    <property type="entry name" value="HYBRID SIGNAL TRANSDUCTION HISTIDINE KINASE C"/>
    <property type="match status" value="1"/>
</dbReference>
<dbReference type="InterPro" id="IPR003661">
    <property type="entry name" value="HisK_dim/P_dom"/>
</dbReference>
<dbReference type="FunFam" id="3.30.450.20:FF:000099">
    <property type="entry name" value="Sensory box sensor histidine kinase"/>
    <property type="match status" value="1"/>
</dbReference>
<evidence type="ECO:0000259" key="13">
    <source>
        <dbReference type="PROSITE" id="PS50113"/>
    </source>
</evidence>
<dbReference type="SMART" id="SM00086">
    <property type="entry name" value="PAC"/>
    <property type="match status" value="2"/>
</dbReference>
<dbReference type="EC" id="2.7.13.3" evidence="2"/>
<evidence type="ECO:0000256" key="5">
    <source>
        <dbReference type="ARBA" id="ARBA00022777"/>
    </source>
</evidence>
<dbReference type="CDD" id="cd00082">
    <property type="entry name" value="HisKA"/>
    <property type="match status" value="1"/>
</dbReference>
<sequence>MFSTAPDSPDFDARHEQFRLMLDSLPVLICYIDRGGVYRFANAGYHAWFGLDNGDVVGRRIEEVVGEQAARSIDREVQRVLAGERVTVDRRMAYRHGGPRDVRIEFVPHREGEVVAGYFAHIQDVTAFKQAERELRESEERFRDLADNIAQFAWMADGEGSIFWYNRRWFEYTGTELEQMRGWGWRSVHHPDHVDRVVEKFAAYVEAGEPWEDTFPLRSAEGGYGWFLSRAKPIRDATGKVVRWFGTNTDITELRDLDQALQDADRRKDEFLATLSHELRNPLASVIGGLQLLERIGDETPEQAEARRTIDRQARLMNRLVDDLLDVSRIVRGKVRIRREPLDLGALLIEVAEDIRRELEEKDLRLSVDVETGALWCRGDRERLRQIVQNLLQNAAKFSHRGGEICVRLEGDPGAGVAQITVRDTGIGMDEATLGALFEPFSQADASLDRSLGGLGLGLAIVHGLVELHRGRVWATSQGPEQGSTLTIELPLCEPAADPSPPTDAKPDAKPDADPGRNPPAARPLRVLLIDDRRDALFPIVKCLESEGHVVLTADDGLAGIEKARPFKPQVVVCDIGLPGVDGYEVARRLRAEAGFEQTLLIALTGYGQPEDRQKALDAGFNVHLVKPVDLNELLGLLAPVAGSRP</sequence>
<protein>
    <recommendedName>
        <fullName evidence="2">histidine kinase</fullName>
        <ecNumber evidence="2">2.7.13.3</ecNumber>
    </recommendedName>
</protein>
<name>A0A518D8H2_9BACT</name>
<dbReference type="InterPro" id="IPR013656">
    <property type="entry name" value="PAS_4"/>
</dbReference>
<feature type="domain" description="PAC" evidence="13">
    <location>
        <begin position="86"/>
        <end position="137"/>
    </location>
</feature>
<dbReference type="InterPro" id="IPR035965">
    <property type="entry name" value="PAS-like_dom_sf"/>
</dbReference>
<dbReference type="InterPro" id="IPR004358">
    <property type="entry name" value="Sig_transdc_His_kin-like_C"/>
</dbReference>
<dbReference type="KEGG" id="pnd:Pla175_11200"/>
<dbReference type="Proteomes" id="UP000317429">
    <property type="component" value="Chromosome"/>
</dbReference>
<proteinExistence type="predicted"/>
<dbReference type="GO" id="GO:0000155">
    <property type="term" value="F:phosphorelay sensor kinase activity"/>
    <property type="evidence" value="ECO:0007669"/>
    <property type="project" value="InterPro"/>
</dbReference>
<keyword evidence="15" id="KW-1185">Reference proteome</keyword>
<dbReference type="Pfam" id="PF00072">
    <property type="entry name" value="Response_reg"/>
    <property type="match status" value="1"/>
</dbReference>
<dbReference type="InterPro" id="IPR001789">
    <property type="entry name" value="Sig_transdc_resp-reg_receiver"/>
</dbReference>
<dbReference type="RefSeq" id="WP_145281934.1">
    <property type="nucleotide sequence ID" value="NZ_CP036291.1"/>
</dbReference>
<keyword evidence="6" id="KW-0902">Two-component regulatory system</keyword>
<dbReference type="NCBIfam" id="TIGR00229">
    <property type="entry name" value="sensory_box"/>
    <property type="match status" value="2"/>
</dbReference>
<dbReference type="FunFam" id="3.30.565.10:FF:000006">
    <property type="entry name" value="Sensor histidine kinase WalK"/>
    <property type="match status" value="1"/>
</dbReference>
<dbReference type="SUPFAM" id="SSF55874">
    <property type="entry name" value="ATPase domain of HSP90 chaperone/DNA topoisomerase II/histidine kinase"/>
    <property type="match status" value="1"/>
</dbReference>
<evidence type="ECO:0000259" key="10">
    <source>
        <dbReference type="PROSITE" id="PS50109"/>
    </source>
</evidence>
<dbReference type="FunFam" id="1.10.287.130:FF:000001">
    <property type="entry name" value="Two-component sensor histidine kinase"/>
    <property type="match status" value="1"/>
</dbReference>
<evidence type="ECO:0000313" key="15">
    <source>
        <dbReference type="Proteomes" id="UP000317429"/>
    </source>
</evidence>
<dbReference type="SMART" id="SM00387">
    <property type="entry name" value="HATPase_c"/>
    <property type="match status" value="1"/>
</dbReference>
<keyword evidence="3 8" id="KW-0597">Phosphoprotein</keyword>
<evidence type="ECO:0000256" key="1">
    <source>
        <dbReference type="ARBA" id="ARBA00000085"/>
    </source>
</evidence>
<gene>
    <name evidence="14" type="primary">luxQ_4</name>
    <name evidence="14" type="ORF">Pla175_11200</name>
</gene>
<dbReference type="InterPro" id="IPR000700">
    <property type="entry name" value="PAS-assoc_C"/>
</dbReference>
<feature type="domain" description="Histidine kinase" evidence="10">
    <location>
        <begin position="274"/>
        <end position="494"/>
    </location>
</feature>
<dbReference type="PROSITE" id="PS50110">
    <property type="entry name" value="RESPONSE_REGULATORY"/>
    <property type="match status" value="1"/>
</dbReference>
<dbReference type="SUPFAM" id="SSF52172">
    <property type="entry name" value="CheY-like"/>
    <property type="match status" value="1"/>
</dbReference>